<reference evidence="2" key="1">
    <citation type="submission" date="2020-06" db="EMBL/GenBank/DDBJ databases">
        <title>Nostoc edaphicum CCNP1411 genome.</title>
        <authorList>
            <person name="Fidor A."/>
            <person name="Grabski M."/>
            <person name="Gawor J."/>
            <person name="Gromadka R."/>
            <person name="Wegrzyn G."/>
            <person name="Mazur-Marzec H."/>
        </authorList>
    </citation>
    <scope>NUCLEOTIDE SEQUENCE [LARGE SCALE GENOMIC DNA]</scope>
    <source>
        <strain evidence="2">CCNP1411</strain>
    </source>
</reference>
<gene>
    <name evidence="1" type="ORF">HUN01_24350</name>
</gene>
<dbReference type="EMBL" id="CP054698">
    <property type="protein sequence ID" value="QMS90556.1"/>
    <property type="molecule type" value="Genomic_DNA"/>
</dbReference>
<proteinExistence type="predicted"/>
<evidence type="ECO:0000313" key="1">
    <source>
        <dbReference type="EMBL" id="QMS90556.1"/>
    </source>
</evidence>
<dbReference type="RefSeq" id="WP_181928340.1">
    <property type="nucleotide sequence ID" value="NZ_CP054698.1"/>
</dbReference>
<name>A0A7D7LD50_9NOSO</name>
<organism evidence="1 2">
    <name type="scientific">Nostoc edaphicum CCNP1411</name>
    <dbReference type="NCBI Taxonomy" id="1472755"/>
    <lineage>
        <taxon>Bacteria</taxon>
        <taxon>Bacillati</taxon>
        <taxon>Cyanobacteriota</taxon>
        <taxon>Cyanophyceae</taxon>
        <taxon>Nostocales</taxon>
        <taxon>Nostocaceae</taxon>
        <taxon>Nostoc</taxon>
    </lineage>
</organism>
<keyword evidence="2" id="KW-1185">Reference proteome</keyword>
<dbReference type="AlphaFoldDB" id="A0A7D7LD50"/>
<evidence type="ECO:0000313" key="2">
    <source>
        <dbReference type="Proteomes" id="UP000514713"/>
    </source>
</evidence>
<protein>
    <submittedName>
        <fullName evidence="1">Uncharacterized protein</fullName>
    </submittedName>
</protein>
<sequence length="60" mass="6594">MLIRTVLCYDLDEIPESEDTEQSSVIVTELSEEALVSGSHALHGLIRGCCLQSDIESETQ</sequence>
<accession>A0A7D7LD50</accession>
<dbReference type="KEGG" id="ned:HUN01_24350"/>
<dbReference type="Proteomes" id="UP000514713">
    <property type="component" value="Chromosome"/>
</dbReference>